<dbReference type="PRINTS" id="PR00463">
    <property type="entry name" value="EP450I"/>
</dbReference>
<dbReference type="InterPro" id="IPR001128">
    <property type="entry name" value="Cyt_P450"/>
</dbReference>
<dbReference type="Gene3D" id="1.10.630.10">
    <property type="entry name" value="Cytochrome P450"/>
    <property type="match status" value="1"/>
</dbReference>
<dbReference type="GO" id="GO:0005506">
    <property type="term" value="F:iron ion binding"/>
    <property type="evidence" value="ECO:0007669"/>
    <property type="project" value="InterPro"/>
</dbReference>
<dbReference type="Pfam" id="PF00067">
    <property type="entry name" value="p450"/>
    <property type="match status" value="1"/>
</dbReference>
<evidence type="ECO:0000256" key="6">
    <source>
        <dbReference type="ARBA" id="ARBA00023002"/>
    </source>
</evidence>
<dbReference type="GO" id="GO:0016705">
    <property type="term" value="F:oxidoreductase activity, acting on paired donors, with incorporation or reduction of molecular oxygen"/>
    <property type="evidence" value="ECO:0007669"/>
    <property type="project" value="InterPro"/>
</dbReference>
<dbReference type="AlphaFoldDB" id="A0A1B7MT05"/>
<evidence type="ECO:0000256" key="2">
    <source>
        <dbReference type="ARBA" id="ARBA00005179"/>
    </source>
</evidence>
<feature type="transmembrane region" description="Helical" evidence="11">
    <location>
        <begin position="225"/>
        <end position="248"/>
    </location>
</feature>
<evidence type="ECO:0000256" key="10">
    <source>
        <dbReference type="RuleBase" id="RU000461"/>
    </source>
</evidence>
<feature type="transmembrane region" description="Helical" evidence="11">
    <location>
        <begin position="59"/>
        <end position="76"/>
    </location>
</feature>
<keyword evidence="5 9" id="KW-0479">Metal-binding</keyword>
<dbReference type="SUPFAM" id="SSF48264">
    <property type="entry name" value="Cytochrome P450"/>
    <property type="match status" value="1"/>
</dbReference>
<dbReference type="InterPro" id="IPR036396">
    <property type="entry name" value="Cyt_P450_sf"/>
</dbReference>
<evidence type="ECO:0000313" key="13">
    <source>
        <dbReference type="Proteomes" id="UP000092154"/>
    </source>
</evidence>
<dbReference type="STRING" id="1314800.A0A1B7MT05"/>
<evidence type="ECO:0000256" key="8">
    <source>
        <dbReference type="ARBA" id="ARBA00023033"/>
    </source>
</evidence>
<dbReference type="CDD" id="cd11065">
    <property type="entry name" value="CYP64-like"/>
    <property type="match status" value="1"/>
</dbReference>
<name>A0A1B7MT05_9AGAM</name>
<accession>A0A1B7MT05</accession>
<dbReference type="PANTHER" id="PTHR46300">
    <property type="entry name" value="P450, PUTATIVE (EUROFUNG)-RELATED-RELATED"/>
    <property type="match status" value="1"/>
</dbReference>
<evidence type="ECO:0000256" key="1">
    <source>
        <dbReference type="ARBA" id="ARBA00001971"/>
    </source>
</evidence>
<dbReference type="EMBL" id="KV448477">
    <property type="protein sequence ID" value="OAX35687.1"/>
    <property type="molecule type" value="Genomic_DNA"/>
</dbReference>
<dbReference type="InterPro" id="IPR002401">
    <property type="entry name" value="Cyt_P450_E_grp-I"/>
</dbReference>
<keyword evidence="7 9" id="KW-0408">Iron</keyword>
<feature type="binding site" description="axial binding residue" evidence="9">
    <location>
        <position position="462"/>
    </location>
    <ligand>
        <name>heme</name>
        <dbReference type="ChEBI" id="CHEBI:30413"/>
    </ligand>
    <ligandPart>
        <name>Fe</name>
        <dbReference type="ChEBI" id="CHEBI:18248"/>
    </ligandPart>
</feature>
<comment type="similarity">
    <text evidence="3 10">Belongs to the cytochrome P450 family.</text>
</comment>
<dbReference type="PROSITE" id="PS00086">
    <property type="entry name" value="CYTOCHROME_P450"/>
    <property type="match status" value="1"/>
</dbReference>
<evidence type="ECO:0000313" key="12">
    <source>
        <dbReference type="EMBL" id="OAX35687.1"/>
    </source>
</evidence>
<evidence type="ECO:0000256" key="9">
    <source>
        <dbReference type="PIRSR" id="PIRSR602401-1"/>
    </source>
</evidence>
<gene>
    <name evidence="12" type="ORF">K503DRAFT_858459</name>
</gene>
<keyword evidence="8 10" id="KW-0503">Monooxygenase</keyword>
<evidence type="ECO:0000256" key="4">
    <source>
        <dbReference type="ARBA" id="ARBA00022617"/>
    </source>
</evidence>
<comment type="cofactor">
    <cofactor evidence="1 9">
        <name>heme</name>
        <dbReference type="ChEBI" id="CHEBI:30413"/>
    </cofactor>
</comment>
<comment type="pathway">
    <text evidence="2">Secondary metabolite biosynthesis.</text>
</comment>
<protein>
    <submittedName>
        <fullName evidence="12">Cytochrome P450</fullName>
    </submittedName>
</protein>
<keyword evidence="11" id="KW-0812">Transmembrane</keyword>
<evidence type="ECO:0000256" key="7">
    <source>
        <dbReference type="ARBA" id="ARBA00023004"/>
    </source>
</evidence>
<evidence type="ECO:0000256" key="3">
    <source>
        <dbReference type="ARBA" id="ARBA00010617"/>
    </source>
</evidence>
<keyword evidence="11" id="KW-0472">Membrane</keyword>
<dbReference type="InterPro" id="IPR017972">
    <property type="entry name" value="Cyt_P450_CS"/>
</dbReference>
<dbReference type="GO" id="GO:0020037">
    <property type="term" value="F:heme binding"/>
    <property type="evidence" value="ECO:0007669"/>
    <property type="project" value="InterPro"/>
</dbReference>
<dbReference type="Proteomes" id="UP000092154">
    <property type="component" value="Unassembled WGS sequence"/>
</dbReference>
<dbReference type="InterPro" id="IPR050364">
    <property type="entry name" value="Cytochrome_P450_fung"/>
</dbReference>
<keyword evidence="6 10" id="KW-0560">Oxidoreductase</keyword>
<dbReference type="InParanoid" id="A0A1B7MT05"/>
<keyword evidence="4 9" id="KW-0349">Heme</keyword>
<dbReference type="OrthoDB" id="2789670at2759"/>
<sequence>MDVKEARGPTHSSRCKLRVKLTGNYRTWQKFDNVKPSKARLITSHTPPLLPYAMLNTEPILYLATSVFALVSLSWARKQWQNRKHLPLPPGDIIYARLLTKPVLVINSEEIARDLFELRSTIYSDKPQSIVYEPFASDFNTALLPYGDRWRLHRRILHQPFRQANIPTYHAGLLRTTHQMLFSFLQDPTNYASHIQMFPAFVMSIVYDYQPKAKDDYLLHIMRRYLDLIVVAVGPSTLMILEAFPFLLQLPTWFPGVTYKRASVECLQAGHDVKEIPFQYVKERMSNREMPACVVADTMNSMNGFENEVIEAAIKEAACIAFAGAHETTVGTILVFLLAMNFHPEVQAKAQADIDRVIGKDRLPDFNDRPALPYVDAILRETLRWNPVFPMGIPHATTTSDIYKGYFIPKGVTVIANTWAMTHNEEKYPNPDEFKPERFIREDGSLTSDTVPSVFGWGRRACVGRHLGDAAVWIAITSFLATFSVHKALDEHGEEVPVVPKFSSGIAIHPETFPCRIIPRFQDASVERLMQLTGLDSL</sequence>
<dbReference type="GO" id="GO:0004497">
    <property type="term" value="F:monooxygenase activity"/>
    <property type="evidence" value="ECO:0007669"/>
    <property type="project" value="UniProtKB-KW"/>
</dbReference>
<evidence type="ECO:0000256" key="5">
    <source>
        <dbReference type="ARBA" id="ARBA00022723"/>
    </source>
</evidence>
<proteinExistence type="inferred from homology"/>
<evidence type="ECO:0000256" key="11">
    <source>
        <dbReference type="SAM" id="Phobius"/>
    </source>
</evidence>
<dbReference type="PANTHER" id="PTHR46300:SF7">
    <property type="entry name" value="P450, PUTATIVE (EUROFUNG)-RELATED"/>
    <property type="match status" value="1"/>
</dbReference>
<keyword evidence="11" id="KW-1133">Transmembrane helix</keyword>
<keyword evidence="13" id="KW-1185">Reference proteome</keyword>
<organism evidence="12 13">
    <name type="scientific">Rhizopogon vinicolor AM-OR11-026</name>
    <dbReference type="NCBI Taxonomy" id="1314800"/>
    <lineage>
        <taxon>Eukaryota</taxon>
        <taxon>Fungi</taxon>
        <taxon>Dikarya</taxon>
        <taxon>Basidiomycota</taxon>
        <taxon>Agaricomycotina</taxon>
        <taxon>Agaricomycetes</taxon>
        <taxon>Agaricomycetidae</taxon>
        <taxon>Boletales</taxon>
        <taxon>Suillineae</taxon>
        <taxon>Rhizopogonaceae</taxon>
        <taxon>Rhizopogon</taxon>
    </lineage>
</organism>
<reference evidence="12 13" key="1">
    <citation type="submission" date="2016-06" db="EMBL/GenBank/DDBJ databases">
        <title>Comparative genomics of the ectomycorrhizal sister species Rhizopogon vinicolor and Rhizopogon vesiculosus (Basidiomycota: Boletales) reveals a divergence of the mating type B locus.</title>
        <authorList>
            <consortium name="DOE Joint Genome Institute"/>
            <person name="Mujic A.B."/>
            <person name="Kuo A."/>
            <person name="Tritt A."/>
            <person name="Lipzen A."/>
            <person name="Chen C."/>
            <person name="Johnson J."/>
            <person name="Sharma A."/>
            <person name="Barry K."/>
            <person name="Grigoriev I.V."/>
            <person name="Spatafora J.W."/>
        </authorList>
    </citation>
    <scope>NUCLEOTIDE SEQUENCE [LARGE SCALE GENOMIC DNA]</scope>
    <source>
        <strain evidence="12 13">AM-OR11-026</strain>
    </source>
</reference>